<feature type="transmembrane region" description="Helical" evidence="1">
    <location>
        <begin position="275"/>
        <end position="295"/>
    </location>
</feature>
<name>A0A1Y1I431_KLENI</name>
<feature type="transmembrane region" description="Helical" evidence="1">
    <location>
        <begin position="56"/>
        <end position="75"/>
    </location>
</feature>
<evidence type="ECO:0000256" key="1">
    <source>
        <dbReference type="SAM" id="Phobius"/>
    </source>
</evidence>
<sequence length="440" mass="47877">MASPPPPPGSFSSQLFAQAEALSENTGVIVMLIVSLELVLFLLTSFTDFHKIGSEFTIGSILTAILPLQTALVGYANSYAANQRQALMAISAVSILCLSHQSNWFVNVFSWKSFANVMASSASILVSASAVLFTTGFNGHYRRVPVYAFVIVISVVEGMSAFWVAVDILTAGRSERLNPLDSNVDGVAETVKNLIEHLQQIVLSGGAPKEGATPTKASKDLSDNLACLLMRNRDFFRVLDPVRGMTPIVAILSGFVLLSLMAVAAADTHGFERIVLSFCTVAVFLRVCVVFYLWLPADKALPEVCQGLYGIEFVDSDRSPLHYFRICLSASAGRATDKLPVLLRAWYDAHRNNKSDIVREALALAPDIIKMELATWIPSKSLLGLAKEAVAKGFGPDRKLRWSKFELNLFLVWYASLFELVTVGDEGKPFGNASKGEEAV</sequence>
<protein>
    <recommendedName>
        <fullName evidence="4">Transmembrane protein</fullName>
    </recommendedName>
</protein>
<evidence type="ECO:0008006" key="4">
    <source>
        <dbReference type="Google" id="ProtNLM"/>
    </source>
</evidence>
<feature type="transmembrane region" description="Helical" evidence="1">
    <location>
        <begin position="144"/>
        <end position="166"/>
    </location>
</feature>
<feature type="transmembrane region" description="Helical" evidence="1">
    <location>
        <begin position="244"/>
        <end position="263"/>
    </location>
</feature>
<accession>A0A1Y1I431</accession>
<feature type="transmembrane region" description="Helical" evidence="1">
    <location>
        <begin position="87"/>
        <end position="106"/>
    </location>
</feature>
<evidence type="ECO:0000313" key="3">
    <source>
        <dbReference type="Proteomes" id="UP000054558"/>
    </source>
</evidence>
<proteinExistence type="predicted"/>
<evidence type="ECO:0000313" key="2">
    <source>
        <dbReference type="EMBL" id="GAQ85690.1"/>
    </source>
</evidence>
<keyword evidence="1" id="KW-0472">Membrane</keyword>
<feature type="transmembrane region" description="Helical" evidence="1">
    <location>
        <begin position="21"/>
        <end position="44"/>
    </location>
</feature>
<dbReference type="AlphaFoldDB" id="A0A1Y1I431"/>
<feature type="transmembrane region" description="Helical" evidence="1">
    <location>
        <begin position="118"/>
        <end position="137"/>
    </location>
</feature>
<reference evidence="2 3" key="1">
    <citation type="journal article" date="2014" name="Nat. Commun.">
        <title>Klebsormidium flaccidum genome reveals primary factors for plant terrestrial adaptation.</title>
        <authorList>
            <person name="Hori K."/>
            <person name="Maruyama F."/>
            <person name="Fujisawa T."/>
            <person name="Togashi T."/>
            <person name="Yamamoto N."/>
            <person name="Seo M."/>
            <person name="Sato S."/>
            <person name="Yamada T."/>
            <person name="Mori H."/>
            <person name="Tajima N."/>
            <person name="Moriyama T."/>
            <person name="Ikeuchi M."/>
            <person name="Watanabe M."/>
            <person name="Wada H."/>
            <person name="Kobayashi K."/>
            <person name="Saito M."/>
            <person name="Masuda T."/>
            <person name="Sasaki-Sekimoto Y."/>
            <person name="Mashiguchi K."/>
            <person name="Awai K."/>
            <person name="Shimojima M."/>
            <person name="Masuda S."/>
            <person name="Iwai M."/>
            <person name="Nobusawa T."/>
            <person name="Narise T."/>
            <person name="Kondo S."/>
            <person name="Saito H."/>
            <person name="Sato R."/>
            <person name="Murakawa M."/>
            <person name="Ihara Y."/>
            <person name="Oshima-Yamada Y."/>
            <person name="Ohtaka K."/>
            <person name="Satoh M."/>
            <person name="Sonobe K."/>
            <person name="Ishii M."/>
            <person name="Ohtani R."/>
            <person name="Kanamori-Sato M."/>
            <person name="Honoki R."/>
            <person name="Miyazaki D."/>
            <person name="Mochizuki H."/>
            <person name="Umetsu J."/>
            <person name="Higashi K."/>
            <person name="Shibata D."/>
            <person name="Kamiya Y."/>
            <person name="Sato N."/>
            <person name="Nakamura Y."/>
            <person name="Tabata S."/>
            <person name="Ida S."/>
            <person name="Kurokawa K."/>
            <person name="Ohta H."/>
        </authorList>
    </citation>
    <scope>NUCLEOTIDE SEQUENCE [LARGE SCALE GENOMIC DNA]</scope>
    <source>
        <strain evidence="2 3">NIES-2285</strain>
    </source>
</reference>
<keyword evidence="1" id="KW-1133">Transmembrane helix</keyword>
<dbReference type="Proteomes" id="UP000054558">
    <property type="component" value="Unassembled WGS sequence"/>
</dbReference>
<gene>
    <name evidence="2" type="ORF">KFL_002490080</name>
</gene>
<organism evidence="2 3">
    <name type="scientific">Klebsormidium nitens</name>
    <name type="common">Green alga</name>
    <name type="synonym">Ulothrix nitens</name>
    <dbReference type="NCBI Taxonomy" id="105231"/>
    <lineage>
        <taxon>Eukaryota</taxon>
        <taxon>Viridiplantae</taxon>
        <taxon>Streptophyta</taxon>
        <taxon>Klebsormidiophyceae</taxon>
        <taxon>Klebsormidiales</taxon>
        <taxon>Klebsormidiaceae</taxon>
        <taxon>Klebsormidium</taxon>
    </lineage>
</organism>
<dbReference type="EMBL" id="DF237198">
    <property type="protein sequence ID" value="GAQ85690.1"/>
    <property type="molecule type" value="Genomic_DNA"/>
</dbReference>
<keyword evidence="1" id="KW-0812">Transmembrane</keyword>
<keyword evidence="3" id="KW-1185">Reference proteome</keyword>